<dbReference type="CDD" id="cd00519">
    <property type="entry name" value="Lipase_3"/>
    <property type="match status" value="1"/>
</dbReference>
<dbReference type="Proteomes" id="UP000093000">
    <property type="component" value="Unassembled WGS sequence"/>
</dbReference>
<dbReference type="Pfam" id="PF01764">
    <property type="entry name" value="Lipase_3"/>
    <property type="match status" value="1"/>
</dbReference>
<dbReference type="PANTHER" id="PTHR46086:SF3">
    <property type="entry name" value="TRIACYLGLYCEROL LIPASE OBL1"/>
    <property type="match status" value="1"/>
</dbReference>
<dbReference type="Gene3D" id="3.40.50.1820">
    <property type="entry name" value="alpha/beta hydrolase"/>
    <property type="match status" value="1"/>
</dbReference>
<dbReference type="AlphaFoldDB" id="A0A1C7MZA9"/>
<dbReference type="InterPro" id="IPR044819">
    <property type="entry name" value="OBL-like"/>
</dbReference>
<accession>A0A1C7MZA9</accession>
<organism evidence="3 4">
    <name type="scientific">Choanephora cucurbitarum</name>
    <dbReference type="NCBI Taxonomy" id="101091"/>
    <lineage>
        <taxon>Eukaryota</taxon>
        <taxon>Fungi</taxon>
        <taxon>Fungi incertae sedis</taxon>
        <taxon>Mucoromycota</taxon>
        <taxon>Mucoromycotina</taxon>
        <taxon>Mucoromycetes</taxon>
        <taxon>Mucorales</taxon>
        <taxon>Mucorineae</taxon>
        <taxon>Choanephoraceae</taxon>
        <taxon>Choanephoroideae</taxon>
        <taxon>Choanephora</taxon>
    </lineage>
</organism>
<evidence type="ECO:0000313" key="3">
    <source>
        <dbReference type="EMBL" id="OBZ82112.1"/>
    </source>
</evidence>
<dbReference type="InParanoid" id="A0A1C7MZA9"/>
<dbReference type="GO" id="GO:0006629">
    <property type="term" value="P:lipid metabolic process"/>
    <property type="evidence" value="ECO:0007669"/>
    <property type="project" value="InterPro"/>
</dbReference>
<evidence type="ECO:0000256" key="1">
    <source>
        <dbReference type="SAM" id="Phobius"/>
    </source>
</evidence>
<proteinExistence type="predicted"/>
<feature type="transmembrane region" description="Helical" evidence="1">
    <location>
        <begin position="7"/>
        <end position="28"/>
    </location>
</feature>
<feature type="domain" description="Fungal lipase-type" evidence="2">
    <location>
        <begin position="237"/>
        <end position="444"/>
    </location>
</feature>
<comment type="caution">
    <text evidence="3">The sequence shown here is derived from an EMBL/GenBank/DDBJ whole genome shotgun (WGS) entry which is preliminary data.</text>
</comment>
<keyword evidence="1" id="KW-0472">Membrane</keyword>
<protein>
    <recommendedName>
        <fullName evidence="2">Fungal lipase-type domain-containing protein</fullName>
    </recommendedName>
</protein>
<dbReference type="SUPFAM" id="SSF53474">
    <property type="entry name" value="alpha/beta-Hydrolases"/>
    <property type="match status" value="1"/>
</dbReference>
<evidence type="ECO:0000259" key="2">
    <source>
        <dbReference type="Pfam" id="PF01764"/>
    </source>
</evidence>
<dbReference type="OrthoDB" id="2338663at2759"/>
<dbReference type="InterPro" id="IPR002921">
    <property type="entry name" value="Fungal_lipase-type"/>
</dbReference>
<evidence type="ECO:0000313" key="4">
    <source>
        <dbReference type="Proteomes" id="UP000093000"/>
    </source>
</evidence>
<dbReference type="GO" id="GO:0004806">
    <property type="term" value="F:triacylglycerol lipase activity"/>
    <property type="evidence" value="ECO:0007669"/>
    <property type="project" value="InterPro"/>
</dbReference>
<feature type="transmembrane region" description="Helical" evidence="1">
    <location>
        <begin position="34"/>
        <end position="58"/>
    </location>
</feature>
<dbReference type="PANTHER" id="PTHR46086">
    <property type="entry name" value="ALPHA/BETA-HYDROLASES SUPERFAMILY PROTEIN"/>
    <property type="match status" value="1"/>
</dbReference>
<dbReference type="EMBL" id="LUGH01000951">
    <property type="protein sequence ID" value="OBZ82112.1"/>
    <property type="molecule type" value="Genomic_DNA"/>
</dbReference>
<keyword evidence="4" id="KW-1185">Reference proteome</keyword>
<gene>
    <name evidence="3" type="ORF">A0J61_09839</name>
</gene>
<reference evidence="3 4" key="1">
    <citation type="submission" date="2016-03" db="EMBL/GenBank/DDBJ databases">
        <title>Choanephora cucurbitarum.</title>
        <authorList>
            <person name="Min B."/>
            <person name="Park H."/>
            <person name="Park J.-H."/>
            <person name="Shin H.-D."/>
            <person name="Choi I.-G."/>
        </authorList>
    </citation>
    <scope>NUCLEOTIDE SEQUENCE [LARGE SCALE GENOMIC DNA]</scope>
    <source>
        <strain evidence="3 4">KUS-F28377</strain>
    </source>
</reference>
<keyword evidence="1" id="KW-0812">Transmembrane</keyword>
<keyword evidence="1" id="KW-1133">Transmembrane helix</keyword>
<sequence>MKQDNNFKLLIQIVLLIALIPTLVGYYVQSKGHWIVGLFCYMGTVFVLTVPIMTYLTIRLIQHGMPFVLRLLSLLNRRLMPIARFVSHSKLLGPLINLFIRSQFFISFIGLLMCDQLIRVVLGRFAGQHTTKRYLSLINVGDVRFFPQDSLDDTATQPETKAIDAAYRDNKENQERPHYSLSVAHTLSVASKLAYEDVAVVKYELEVAGYEVERTFKPIGYRNVCAYVVEKHNSIILIFRGTNPLNIQNYVTNIDAGLSKVSSATKGYMGRVHKGFWDAMGATEMQQYQSSESIHIELNNTSLFKSISSSLIGVLKLLKMLSLNIFTNVTDPIDASWAGHDGAMLRHHSAYAQAEHHILELIGDNKDKKLYVAGHSLGGALATVFVAKMIQIDSRLIQQFEGLYTFGQPNIGDRDFGKSFTADINCKIFNHTYNNDVVPRIPFWYSPPPGTLVFIDSSYKISIYPPSQKTQDPVPVRPISYLHLSGLLNRSVIRRLKSETSTRILFRVLFPFFINDHFPSDYSDALLNGHVEWVILDEEGEGGNIDDDDDRRSFQSPI</sequence>
<name>A0A1C7MZA9_9FUNG</name>
<dbReference type="InterPro" id="IPR029058">
    <property type="entry name" value="AB_hydrolase_fold"/>
</dbReference>